<dbReference type="InterPro" id="IPR014757">
    <property type="entry name" value="Tscrpt_reg_IclR_C"/>
</dbReference>
<evidence type="ECO:0000256" key="1">
    <source>
        <dbReference type="ARBA" id="ARBA00022798"/>
    </source>
</evidence>
<dbReference type="RefSeq" id="WP_052701707.1">
    <property type="nucleotide sequence ID" value="NZ_BAABDR010000055.1"/>
</dbReference>
<dbReference type="PANTHER" id="PTHR30136:SF35">
    <property type="entry name" value="HTH-TYPE TRANSCRIPTIONAL REGULATOR RV1719"/>
    <property type="match status" value="1"/>
</dbReference>
<protein>
    <recommendedName>
        <fullName evidence="7">Glycerol operon regulatory protein</fullName>
    </recommendedName>
</protein>
<dbReference type="GO" id="GO:0006071">
    <property type="term" value="P:glycerol metabolic process"/>
    <property type="evidence" value="ECO:0007669"/>
    <property type="project" value="UniProtKB-KW"/>
</dbReference>
<evidence type="ECO:0000256" key="3">
    <source>
        <dbReference type="ARBA" id="ARBA00023125"/>
    </source>
</evidence>
<dbReference type="Pfam" id="PF09339">
    <property type="entry name" value="HTH_IclR"/>
    <property type="match status" value="1"/>
</dbReference>
<reference evidence="10" key="1">
    <citation type="submission" date="2014-05" db="EMBL/GenBank/DDBJ databases">
        <authorList>
            <person name="Horn Fabian"/>
        </authorList>
    </citation>
    <scope>NUCLEOTIDE SEQUENCE</scope>
</reference>
<dbReference type="InterPro" id="IPR036388">
    <property type="entry name" value="WH-like_DNA-bd_sf"/>
</dbReference>
<evidence type="ECO:0000256" key="6">
    <source>
        <dbReference type="ARBA" id="ARBA00058938"/>
    </source>
</evidence>
<keyword evidence="1" id="KW-0319">Glycerol metabolism</keyword>
<evidence type="ECO:0000256" key="5">
    <source>
        <dbReference type="ARBA" id="ARBA00023163"/>
    </source>
</evidence>
<accession>A0A061A019</accession>
<dbReference type="InterPro" id="IPR005471">
    <property type="entry name" value="Tscrpt_reg_IclR_N"/>
</dbReference>
<keyword evidence="2" id="KW-0805">Transcription regulation</keyword>
<evidence type="ECO:0000256" key="7">
    <source>
        <dbReference type="ARBA" id="ARBA00070406"/>
    </source>
</evidence>
<dbReference type="EMBL" id="LK022848">
    <property type="protein sequence ID" value="CDR13898.1"/>
    <property type="molecule type" value="Genomic_DNA"/>
</dbReference>
<dbReference type="GO" id="GO:0045892">
    <property type="term" value="P:negative regulation of DNA-templated transcription"/>
    <property type="evidence" value="ECO:0007669"/>
    <property type="project" value="TreeGrafter"/>
</dbReference>
<dbReference type="GO" id="GO:0003677">
    <property type="term" value="F:DNA binding"/>
    <property type="evidence" value="ECO:0007669"/>
    <property type="project" value="UniProtKB-KW"/>
</dbReference>
<dbReference type="InterPro" id="IPR036390">
    <property type="entry name" value="WH_DNA-bd_sf"/>
</dbReference>
<evidence type="ECO:0000259" key="8">
    <source>
        <dbReference type="PROSITE" id="PS51077"/>
    </source>
</evidence>
<dbReference type="GO" id="GO:0003700">
    <property type="term" value="F:DNA-binding transcription factor activity"/>
    <property type="evidence" value="ECO:0007669"/>
    <property type="project" value="TreeGrafter"/>
</dbReference>
<dbReference type="Gene3D" id="3.30.450.40">
    <property type="match status" value="1"/>
</dbReference>
<dbReference type="AlphaFoldDB" id="A0A061A019"/>
<evidence type="ECO:0000313" key="10">
    <source>
        <dbReference type="EMBL" id="CDR13898.1"/>
    </source>
</evidence>
<feature type="domain" description="IclR-ED" evidence="9">
    <location>
        <begin position="67"/>
        <end position="235"/>
    </location>
</feature>
<dbReference type="Pfam" id="PF01614">
    <property type="entry name" value="IclR_C"/>
    <property type="match status" value="1"/>
</dbReference>
<dbReference type="PROSITE" id="PS51077">
    <property type="entry name" value="HTH_ICLR"/>
    <property type="match status" value="1"/>
</dbReference>
<keyword evidence="3" id="KW-0238">DNA-binding</keyword>
<gene>
    <name evidence="10" type="ORF">SIRAN8165</name>
</gene>
<feature type="domain" description="HTH iclR-type" evidence="8">
    <location>
        <begin position="2"/>
        <end position="64"/>
    </location>
</feature>
<dbReference type="Gene3D" id="1.10.10.10">
    <property type="entry name" value="Winged helix-like DNA-binding domain superfamily/Winged helix DNA-binding domain"/>
    <property type="match status" value="1"/>
</dbReference>
<evidence type="ECO:0000259" key="9">
    <source>
        <dbReference type="PROSITE" id="PS51078"/>
    </source>
</evidence>
<organism evidence="10">
    <name type="scientific">Streptomyces iranensis</name>
    <dbReference type="NCBI Taxonomy" id="576784"/>
    <lineage>
        <taxon>Bacteria</taxon>
        <taxon>Bacillati</taxon>
        <taxon>Actinomycetota</taxon>
        <taxon>Actinomycetes</taxon>
        <taxon>Kitasatosporales</taxon>
        <taxon>Streptomycetaceae</taxon>
        <taxon>Streptomyces</taxon>
        <taxon>Streptomyces violaceusniger group</taxon>
    </lineage>
</organism>
<dbReference type="InterPro" id="IPR050707">
    <property type="entry name" value="HTH_MetabolicPath_Reg"/>
</dbReference>
<dbReference type="SUPFAM" id="SSF46785">
    <property type="entry name" value="Winged helix' DNA-binding domain"/>
    <property type="match status" value="1"/>
</dbReference>
<comment type="function">
    <text evidence="6">May be an activator protein for the gylABX operon.</text>
</comment>
<dbReference type="HOGENOM" id="CLU_062618_5_5_11"/>
<dbReference type="InterPro" id="IPR029016">
    <property type="entry name" value="GAF-like_dom_sf"/>
</dbReference>
<proteinExistence type="predicted"/>
<evidence type="ECO:0000256" key="4">
    <source>
        <dbReference type="ARBA" id="ARBA00023159"/>
    </source>
</evidence>
<keyword evidence="5" id="KW-0804">Transcription</keyword>
<name>A0A061A019_9ACTN</name>
<dbReference type="SUPFAM" id="SSF55781">
    <property type="entry name" value="GAF domain-like"/>
    <property type="match status" value="1"/>
</dbReference>
<dbReference type="SMART" id="SM00346">
    <property type="entry name" value="HTH_ICLR"/>
    <property type="match status" value="1"/>
</dbReference>
<dbReference type="PANTHER" id="PTHR30136">
    <property type="entry name" value="HELIX-TURN-HELIX TRANSCRIPTIONAL REGULATOR, ICLR FAMILY"/>
    <property type="match status" value="1"/>
</dbReference>
<evidence type="ECO:0000256" key="2">
    <source>
        <dbReference type="ARBA" id="ARBA00023015"/>
    </source>
</evidence>
<dbReference type="FunFam" id="1.10.10.10:FF:000056">
    <property type="entry name" value="IclR family transcriptional regulator"/>
    <property type="match status" value="1"/>
</dbReference>
<keyword evidence="4" id="KW-0010">Activator</keyword>
<sequence>MIQSVQRAFQLLEAIAAAPRGARLSDIADAAHLNRSTTHNLLATLQELGYVAQPTRGGVYTLTDRLTDLARGASVADDLLRERLHPALEKITQDTGETCYLAVPAGAQYLCLDAVEAPAPLRLTIPIGGREPLLSTAIGHALLSGRPDLRNRLADDDPAAWKRAADGLEQARADGYALDLAGYHPDISCAAVPLWEDDRARAAIAVAGPTTRLPEARLRRIATHIRETVTGQPSP</sequence>
<dbReference type="PROSITE" id="PS51078">
    <property type="entry name" value="ICLR_ED"/>
    <property type="match status" value="1"/>
</dbReference>